<reference evidence="1 2" key="1">
    <citation type="journal article" date="2021" name="BMC Biol.">
        <title>Horizontally acquired antibacterial genes associated with adaptive radiation of ladybird beetles.</title>
        <authorList>
            <person name="Li H.S."/>
            <person name="Tang X.F."/>
            <person name="Huang Y.H."/>
            <person name="Xu Z.Y."/>
            <person name="Chen M.L."/>
            <person name="Du X.Y."/>
            <person name="Qiu B.Y."/>
            <person name="Chen P.T."/>
            <person name="Zhang W."/>
            <person name="Slipinski A."/>
            <person name="Escalona H.E."/>
            <person name="Waterhouse R.M."/>
            <person name="Zwick A."/>
            <person name="Pang H."/>
        </authorList>
    </citation>
    <scope>NUCLEOTIDE SEQUENCE [LARGE SCALE GENOMIC DNA]</scope>
    <source>
        <strain evidence="1">SYSU2018</strain>
    </source>
</reference>
<protein>
    <submittedName>
        <fullName evidence="1">Uncharacterized protein</fullName>
    </submittedName>
</protein>
<evidence type="ECO:0000313" key="1">
    <source>
        <dbReference type="EMBL" id="KAL3290255.1"/>
    </source>
</evidence>
<dbReference type="AlphaFoldDB" id="A0ABD2PJ15"/>
<organism evidence="1 2">
    <name type="scientific">Cryptolaemus montrouzieri</name>
    <dbReference type="NCBI Taxonomy" id="559131"/>
    <lineage>
        <taxon>Eukaryota</taxon>
        <taxon>Metazoa</taxon>
        <taxon>Ecdysozoa</taxon>
        <taxon>Arthropoda</taxon>
        <taxon>Hexapoda</taxon>
        <taxon>Insecta</taxon>
        <taxon>Pterygota</taxon>
        <taxon>Neoptera</taxon>
        <taxon>Endopterygota</taxon>
        <taxon>Coleoptera</taxon>
        <taxon>Polyphaga</taxon>
        <taxon>Cucujiformia</taxon>
        <taxon>Coccinelloidea</taxon>
        <taxon>Coccinellidae</taxon>
        <taxon>Scymninae</taxon>
        <taxon>Scymnini</taxon>
        <taxon>Cryptolaemus</taxon>
    </lineage>
</organism>
<dbReference type="Gene3D" id="2.40.50.140">
    <property type="entry name" value="Nucleic acid-binding proteins"/>
    <property type="match status" value="1"/>
</dbReference>
<dbReference type="Proteomes" id="UP001516400">
    <property type="component" value="Unassembled WGS sequence"/>
</dbReference>
<keyword evidence="2" id="KW-1185">Reference proteome</keyword>
<gene>
    <name evidence="1" type="ORF">HHI36_023605</name>
</gene>
<accession>A0ABD2PJ15</accession>
<dbReference type="EMBL" id="JABFTP020000186">
    <property type="protein sequence ID" value="KAL3290255.1"/>
    <property type="molecule type" value="Genomic_DNA"/>
</dbReference>
<dbReference type="SUPFAM" id="SSF50249">
    <property type="entry name" value="Nucleic acid-binding proteins"/>
    <property type="match status" value="1"/>
</dbReference>
<dbReference type="InterPro" id="IPR012340">
    <property type="entry name" value="NA-bd_OB-fold"/>
</dbReference>
<evidence type="ECO:0000313" key="2">
    <source>
        <dbReference type="Proteomes" id="UP001516400"/>
    </source>
</evidence>
<proteinExistence type="predicted"/>
<sequence length="360" mass="41932">MNEAILLIRSKWQQIRKKLITFEELNIGNRICACGDISFYKDNFYMFVDNLRRYEGVEGNIIFMKKVFHLTQNCESFPTQPCEGPLTDSFGLNFEEIDQLEKGFLRKENSSATSTVPLEVDEELYCQKEQDNEKDNEDPKDWITAPLPFNDDDFIERDNINIVTLFINHILNSAKESTFFRFRNISFRKAIIFGIIVGKCRSSKEKNITVDDGTGQLTCLLQNANEYLQCTENPAGQSEEQINKDIEIIRSKLHKIRKDSVRFEELNIGDRVCASGDIKFHEDNFYMFINNLQRHERIEDNIIFMKKVFHLTQNYENTPTQPCEGSITKSYEELNFEGIGKEKEFFQRKNSCATSTPSKS</sequence>
<name>A0ABD2PJ15_9CUCU</name>
<comment type="caution">
    <text evidence="1">The sequence shown here is derived from an EMBL/GenBank/DDBJ whole genome shotgun (WGS) entry which is preliminary data.</text>
</comment>